<dbReference type="Proteomes" id="UP000199021">
    <property type="component" value="Unassembled WGS sequence"/>
</dbReference>
<sequence length="629" mass="71678">MQKGNISVQTENIFPIIKKFLYSDQEIFLRELVSNAVDATSKLKTLARKGEVKGELGETTIDILIDAEAKTLTIRDRGIGMTEEEVKKYLNQVALSSAQDFVDKYKDEASIIGHFGLGFYSAFMVADKVEVVTRSFKEGSEPVRWICEGDPSYEIGTAERDFHGTDVILHISEDSVQYLENSEIEGLLNKYARFLPVPIRFGTKTEVEYKEFEGEVAEGEEKPAPEKIETEVDNIINNTEPLWKKNPADLTDEDYVSFYRELYPMGQPPMFWIHLNIDFPFNLTGILYFPKVSGGLELQRNKIQLYSNQVYVTDDVKEIVPEFLTLLHGVIDSPDIPLNVSRSYLQADTNVKKITGYITKKVAEKLASLFKEDRADFEDKWPDLGVFVKYGMISEDKFYDRGKKFVLLENTEGKHSTIEEYRERISANQTDKYDRLVGIYTADEDRQHTLITAAQDRGYDVLVFEHAIDAPFLQALEQKEEKMTFVRVDSATPDQLVQKDEEKENLLSEEEQTTVTNLFTNIVGTAGTVEVKPLDVADAPVQIVRPEFMRRMKEMQQLQGMDTSMFPDSVQVIINANNPTVKEHILAKEDEGERSENATHLYQLALLSQQMLSGPDLKAFVDRSMKMLG</sequence>
<dbReference type="RefSeq" id="WP_090165272.1">
    <property type="nucleotide sequence ID" value="NZ_FOFB01000002.1"/>
</dbReference>
<keyword evidence="2" id="KW-0963">Cytoplasm</keyword>
<dbReference type="FunFam" id="3.30.230.80:FF:000008">
    <property type="entry name" value="Molecular chaperone HtpG"/>
    <property type="match status" value="1"/>
</dbReference>
<dbReference type="GO" id="GO:0016887">
    <property type="term" value="F:ATP hydrolysis activity"/>
    <property type="evidence" value="ECO:0007669"/>
    <property type="project" value="InterPro"/>
</dbReference>
<dbReference type="EMBL" id="FOFB01000002">
    <property type="protein sequence ID" value="SEP75703.1"/>
    <property type="molecule type" value="Genomic_DNA"/>
</dbReference>
<feature type="binding site" evidence="11">
    <location>
        <position position="342"/>
    </location>
    <ligand>
        <name>ATP</name>
        <dbReference type="ChEBI" id="CHEBI:30616"/>
    </ligand>
</feature>
<organism evidence="13 14">
    <name type="scientific">Neolewinella agarilytica</name>
    <dbReference type="NCBI Taxonomy" id="478744"/>
    <lineage>
        <taxon>Bacteria</taxon>
        <taxon>Pseudomonadati</taxon>
        <taxon>Bacteroidota</taxon>
        <taxon>Saprospiria</taxon>
        <taxon>Saprospirales</taxon>
        <taxon>Lewinellaceae</taxon>
        <taxon>Neolewinella</taxon>
    </lineage>
</organism>
<keyword evidence="3 11" id="KW-0547">Nucleotide-binding</keyword>
<evidence type="ECO:0000256" key="3">
    <source>
        <dbReference type="ARBA" id="ARBA00022741"/>
    </source>
</evidence>
<dbReference type="GO" id="GO:0005524">
    <property type="term" value="F:ATP binding"/>
    <property type="evidence" value="ECO:0007669"/>
    <property type="project" value="UniProtKB-KW"/>
</dbReference>
<evidence type="ECO:0000256" key="8">
    <source>
        <dbReference type="ARBA" id="ARBA00070675"/>
    </source>
</evidence>
<dbReference type="Gene3D" id="3.40.50.11260">
    <property type="match status" value="1"/>
</dbReference>
<dbReference type="STRING" id="478744.SAMN05444359_10287"/>
<keyword evidence="6" id="KW-0143">Chaperone</keyword>
<feature type="binding site" evidence="11">
    <location>
        <position position="76"/>
    </location>
    <ligand>
        <name>ATP</name>
        <dbReference type="ChEBI" id="CHEBI:30616"/>
    </ligand>
</feature>
<evidence type="ECO:0000256" key="2">
    <source>
        <dbReference type="ARBA" id="ARBA00022490"/>
    </source>
</evidence>
<evidence type="ECO:0000256" key="10">
    <source>
        <dbReference type="ARBA" id="ARBA00080411"/>
    </source>
</evidence>
<accession>A0A1H9AH20</accession>
<evidence type="ECO:0000256" key="1">
    <source>
        <dbReference type="ARBA" id="ARBA00008239"/>
    </source>
</evidence>
<feature type="binding site" evidence="11">
    <location>
        <position position="35"/>
    </location>
    <ligand>
        <name>ATP</name>
        <dbReference type="ChEBI" id="CHEBI:30616"/>
    </ligand>
</feature>
<dbReference type="GO" id="GO:0140662">
    <property type="term" value="F:ATP-dependent protein folding chaperone"/>
    <property type="evidence" value="ECO:0007669"/>
    <property type="project" value="InterPro"/>
</dbReference>
<evidence type="ECO:0000259" key="12">
    <source>
        <dbReference type="SMART" id="SM00387"/>
    </source>
</evidence>
<dbReference type="SUPFAM" id="SSF54211">
    <property type="entry name" value="Ribosomal protein S5 domain 2-like"/>
    <property type="match status" value="1"/>
</dbReference>
<reference evidence="14" key="1">
    <citation type="submission" date="2016-10" db="EMBL/GenBank/DDBJ databases">
        <authorList>
            <person name="Varghese N."/>
            <person name="Submissions S."/>
        </authorList>
    </citation>
    <scope>NUCLEOTIDE SEQUENCE [LARGE SCALE GENOMIC DNA]</scope>
    <source>
        <strain evidence="14">DSM 24740</strain>
    </source>
</reference>
<evidence type="ECO:0000256" key="6">
    <source>
        <dbReference type="ARBA" id="ARBA00023186"/>
    </source>
</evidence>
<feature type="binding site" evidence="11">
    <location>
        <position position="81"/>
    </location>
    <ligand>
        <name>ATP</name>
        <dbReference type="ChEBI" id="CHEBI:30616"/>
    </ligand>
</feature>
<dbReference type="InterPro" id="IPR036890">
    <property type="entry name" value="HATPase_C_sf"/>
</dbReference>
<evidence type="ECO:0000256" key="7">
    <source>
        <dbReference type="ARBA" id="ARBA00067988"/>
    </source>
</evidence>
<dbReference type="InterPro" id="IPR020575">
    <property type="entry name" value="Hsp90_N"/>
</dbReference>
<dbReference type="InterPro" id="IPR037196">
    <property type="entry name" value="HSP90_C"/>
</dbReference>
<evidence type="ECO:0000313" key="14">
    <source>
        <dbReference type="Proteomes" id="UP000199021"/>
    </source>
</evidence>
<evidence type="ECO:0000256" key="9">
    <source>
        <dbReference type="ARBA" id="ARBA00079544"/>
    </source>
</evidence>
<gene>
    <name evidence="13" type="ORF">SAMN05444359_10287</name>
</gene>
<dbReference type="PANTHER" id="PTHR11528">
    <property type="entry name" value="HEAT SHOCK PROTEIN 90 FAMILY MEMBER"/>
    <property type="match status" value="1"/>
</dbReference>
<dbReference type="Gene3D" id="3.30.230.80">
    <property type="match status" value="1"/>
</dbReference>
<dbReference type="AlphaFoldDB" id="A0A1H9AH20"/>
<dbReference type="InterPro" id="IPR001404">
    <property type="entry name" value="Hsp90_fam"/>
</dbReference>
<dbReference type="FunFam" id="3.30.565.10:FF:000076">
    <property type="entry name" value="Molecular chaperone HtpG"/>
    <property type="match status" value="1"/>
</dbReference>
<dbReference type="InterPro" id="IPR020568">
    <property type="entry name" value="Ribosomal_Su5_D2-typ_SF"/>
</dbReference>
<proteinExistence type="inferred from homology"/>
<keyword evidence="4 11" id="KW-0067">ATP-binding</keyword>
<dbReference type="InterPro" id="IPR003594">
    <property type="entry name" value="HATPase_dom"/>
</dbReference>
<dbReference type="Gene3D" id="1.20.120.790">
    <property type="entry name" value="Heat shock protein 90, C-terminal domain"/>
    <property type="match status" value="1"/>
</dbReference>
<dbReference type="OrthoDB" id="9802640at2"/>
<dbReference type="SMART" id="SM00387">
    <property type="entry name" value="HATPase_c"/>
    <property type="match status" value="1"/>
</dbReference>
<feature type="binding site" evidence="11">
    <location>
        <position position="31"/>
    </location>
    <ligand>
        <name>ATP</name>
        <dbReference type="ChEBI" id="CHEBI:30616"/>
    </ligand>
</feature>
<dbReference type="Pfam" id="PF00183">
    <property type="entry name" value="HSP90"/>
    <property type="match status" value="1"/>
</dbReference>
<dbReference type="CDD" id="cd16927">
    <property type="entry name" value="HATPase_Hsp90-like"/>
    <property type="match status" value="1"/>
</dbReference>
<dbReference type="GO" id="GO:0051082">
    <property type="term" value="F:unfolded protein binding"/>
    <property type="evidence" value="ECO:0007669"/>
    <property type="project" value="InterPro"/>
</dbReference>
<keyword evidence="14" id="KW-1185">Reference proteome</keyword>
<dbReference type="PIRSF" id="PIRSF002583">
    <property type="entry name" value="Hsp90"/>
    <property type="match status" value="1"/>
</dbReference>
<dbReference type="InParanoid" id="A0A1H9AH20"/>
<keyword evidence="5" id="KW-0346">Stress response</keyword>
<dbReference type="Gene3D" id="3.30.565.10">
    <property type="entry name" value="Histidine kinase-like ATPase, C-terminal domain"/>
    <property type="match status" value="1"/>
</dbReference>
<protein>
    <recommendedName>
        <fullName evidence="8">Chaperone protein HtpG</fullName>
    </recommendedName>
    <alternativeName>
        <fullName evidence="7">Chaperone protein htpG</fullName>
    </alternativeName>
    <alternativeName>
        <fullName evidence="9 10">Heat shock protein HtpG</fullName>
    </alternativeName>
</protein>
<dbReference type="NCBIfam" id="NF003555">
    <property type="entry name" value="PRK05218.1"/>
    <property type="match status" value="1"/>
</dbReference>
<feature type="binding site" evidence="11">
    <location>
        <position position="165"/>
    </location>
    <ligand>
        <name>ATP</name>
        <dbReference type="ChEBI" id="CHEBI:30616"/>
    </ligand>
</feature>
<dbReference type="FunCoup" id="A0A1H9AH20">
    <property type="interactions" value="348"/>
</dbReference>
<dbReference type="SUPFAM" id="SSF55874">
    <property type="entry name" value="ATPase domain of HSP90 chaperone/DNA topoisomerase II/histidine kinase"/>
    <property type="match status" value="1"/>
</dbReference>
<dbReference type="PRINTS" id="PR00775">
    <property type="entry name" value="HEATSHOCK90"/>
</dbReference>
<evidence type="ECO:0000313" key="13">
    <source>
        <dbReference type="EMBL" id="SEP75703.1"/>
    </source>
</evidence>
<evidence type="ECO:0000256" key="5">
    <source>
        <dbReference type="ARBA" id="ARBA00023016"/>
    </source>
</evidence>
<evidence type="ECO:0000256" key="4">
    <source>
        <dbReference type="ARBA" id="ARBA00022840"/>
    </source>
</evidence>
<feature type="domain" description="Histidine kinase/HSP90-like ATPase" evidence="12">
    <location>
        <begin position="24"/>
        <end position="175"/>
    </location>
</feature>
<dbReference type="Pfam" id="PF13589">
    <property type="entry name" value="HATPase_c_3"/>
    <property type="match status" value="1"/>
</dbReference>
<evidence type="ECO:0000256" key="11">
    <source>
        <dbReference type="PIRSR" id="PIRSR002583-1"/>
    </source>
</evidence>
<comment type="similarity">
    <text evidence="1">Belongs to the heat shock protein 90 family.</text>
</comment>
<name>A0A1H9AH20_9BACT</name>